<gene>
    <name evidence="3" type="primary">terL</name>
    <name evidence="3" type="ORF">IAD20_06255</name>
</gene>
<dbReference type="InterPro" id="IPR027417">
    <property type="entry name" value="P-loop_NTPase"/>
</dbReference>
<proteinExistence type="predicted"/>
<dbReference type="SUPFAM" id="SSF52540">
    <property type="entry name" value="P-loop containing nucleoside triphosphate hydrolases"/>
    <property type="match status" value="1"/>
</dbReference>
<dbReference type="NCBIfam" id="NF033889">
    <property type="entry name" value="termin_lrg_T7"/>
    <property type="match status" value="1"/>
</dbReference>
<dbReference type="AlphaFoldDB" id="A0A9D1M4Y6"/>
<dbReference type="Proteomes" id="UP000824107">
    <property type="component" value="Unassembled WGS sequence"/>
</dbReference>
<evidence type="ECO:0000313" key="4">
    <source>
        <dbReference type="Proteomes" id="UP000824107"/>
    </source>
</evidence>
<dbReference type="Gene3D" id="3.40.50.300">
    <property type="entry name" value="P-loop containing nucleotide triphosphate hydrolases"/>
    <property type="match status" value="1"/>
</dbReference>
<dbReference type="Gene3D" id="3.30.420.240">
    <property type="match status" value="1"/>
</dbReference>
<organism evidence="3 4">
    <name type="scientific">Candidatus Scatocola faecipullorum</name>
    <dbReference type="NCBI Taxonomy" id="2840917"/>
    <lineage>
        <taxon>Bacteria</taxon>
        <taxon>Pseudomonadati</taxon>
        <taxon>Pseudomonadota</taxon>
        <taxon>Alphaproteobacteria</taxon>
        <taxon>Rhodospirillales</taxon>
        <taxon>Rhodospirillaceae</taxon>
        <taxon>Rhodospirillaceae incertae sedis</taxon>
        <taxon>Candidatus Scatocola</taxon>
    </lineage>
</organism>
<reference evidence="3" key="2">
    <citation type="journal article" date="2021" name="PeerJ">
        <title>Extensive microbial diversity within the chicken gut microbiome revealed by metagenomics and culture.</title>
        <authorList>
            <person name="Gilroy R."/>
            <person name="Ravi A."/>
            <person name="Getino M."/>
            <person name="Pursley I."/>
            <person name="Horton D.L."/>
            <person name="Alikhan N.F."/>
            <person name="Baker D."/>
            <person name="Gharbi K."/>
            <person name="Hall N."/>
            <person name="Watson M."/>
            <person name="Adriaenssens E.M."/>
            <person name="Foster-Nyarko E."/>
            <person name="Jarju S."/>
            <person name="Secka A."/>
            <person name="Antonio M."/>
            <person name="Oren A."/>
            <person name="Chaudhuri R.R."/>
            <person name="La Ragione R."/>
            <person name="Hildebrand F."/>
            <person name="Pallen M.J."/>
        </authorList>
    </citation>
    <scope>NUCLEOTIDE SEQUENCE</scope>
    <source>
        <strain evidence="3">ChiW3-316</strain>
    </source>
</reference>
<accession>A0A9D1M4Y6</accession>
<dbReference type="Pfam" id="PF17289">
    <property type="entry name" value="Terminase_6C"/>
    <property type="match status" value="1"/>
</dbReference>
<dbReference type="InterPro" id="IPR047987">
    <property type="entry name" value="Gp19-like_virus"/>
</dbReference>
<evidence type="ECO:0000313" key="3">
    <source>
        <dbReference type="EMBL" id="HIU53666.1"/>
    </source>
</evidence>
<reference evidence="3" key="1">
    <citation type="submission" date="2020-10" db="EMBL/GenBank/DDBJ databases">
        <authorList>
            <person name="Gilroy R."/>
        </authorList>
    </citation>
    <scope>NUCLEOTIDE SEQUENCE</scope>
    <source>
        <strain evidence="3">ChiW3-316</strain>
    </source>
</reference>
<feature type="domain" description="Terminase large subunit gp17-like C-terminal" evidence="2">
    <location>
        <begin position="303"/>
        <end position="455"/>
    </location>
</feature>
<keyword evidence="1" id="KW-1188">Viral release from host cell</keyword>
<evidence type="ECO:0000256" key="1">
    <source>
        <dbReference type="ARBA" id="ARBA00022612"/>
    </source>
</evidence>
<name>A0A9D1M4Y6_9PROT</name>
<protein>
    <submittedName>
        <fullName evidence="3">Phage terminase large subunit</fullName>
    </submittedName>
</protein>
<evidence type="ECO:0000259" key="2">
    <source>
        <dbReference type="Pfam" id="PF17289"/>
    </source>
</evidence>
<dbReference type="EMBL" id="DVNC01000039">
    <property type="protein sequence ID" value="HIU53666.1"/>
    <property type="molecule type" value="Genomic_DNA"/>
</dbReference>
<comment type="caution">
    <text evidence="3">The sequence shown here is derived from an EMBL/GenBank/DDBJ whole genome shotgun (WGS) entry which is preliminary data.</text>
</comment>
<sequence length="495" mass="56754">MKINFYEFIYVWFKLQNLSVPRHQRKIAEWLSTLWQSADERQGLLMAFRNSGKSTVVGLFCAWVLYRESATRILVMAADHALAKKMVRNVKRIIEQHPLTGHLKPERLDQWAADQFTVRRDVELRDPSMLAKGIGANITGLRADLIICDDVEVPRNCDTALKRMDLREKLEELDYILTPQGMQLYIGTPHTFYTIYQVAADKSKPEIEPFLLNFKKLEVPILTRRNRSAWPERFSLEKIASLRLRSGENKFLSQMMLQPVNFRDSVLNPERLVTYREELAFSFANGREILRLGDKRLFSASCWWDPSFAAASGDNSVIACVFTDETGHFWLHDLEYIRIEETAADDNIASLQCEKVADFIERNHLPSIRVEANGIGKFLPGILKQTLARRRIKAAVLEVYSSSDKAVRILEAFEVLLAEKALNVHRKIWSTPFIEEMREWTVEGGVHDDALDAVAGCLASEPVRFGTYPAETGDFKRFSWQGASGQFKAQTNFNL</sequence>
<dbReference type="InterPro" id="IPR035421">
    <property type="entry name" value="Terminase_6C"/>
</dbReference>